<dbReference type="SUPFAM" id="SSF54001">
    <property type="entry name" value="Cysteine proteinases"/>
    <property type="match status" value="1"/>
</dbReference>
<sequence>MGSGLCGCCVAEPEYKNGKPLVSGKVTPCFNDGRLFKVVKGNKWYFYNDTQDYEMTVTAAFGAGSDISALTDDTEMNRQDESGACTAILTVMPLQTRGMVTVKIANGFKVNFSGVPFTEQKRQQLRQRAIVKVNTDLAEMRKLKANNSKITNENRLVKAARMKSKMYVDTTFPPIMQSLFRPGVDSDPEACLRKPDTVAWRRPQDYLPKEWHSSICLWDTISPKDIDQGQLGDCYYLCAAAALAERTASIEGIFKNHHWCYVRNQEQKYGAWRINLNINGWWRTIIIDSFLPSVQLLPCFARNRHHPNELWVSFLEKAYAKAFGSYQAIVAGFPWQALEDLTGFPAYNFEDRWKKAQVDSNAREKLFESLHRWNEKKYVLSIATPVEGKLTMAGKRLSAQEAEALFDKAGLGTGHAYSVLDVKHFPLHQLCMLKIRNPWGSNVEWTGDWSDNSPLWKHYPIIKLACRPEKRADGTFWMEWKDVVKFFDSGSVCFRHGNFFKAWNDYRIFGAFDGLWCDTALEILVKKRDFSAYLSLHQKDRRGLSSKDPDYKYAAIMLSVSEGDLNGGQQKVVANSCETIEDPTAEYVFQQSRSASLKFNFTKDHKYLVIPRRMKSNTGNNNPRKKYIIAIRADTSLSSNDVEVNIVRISKENAVFRNIASFDLGTLTSIETLYQAKDGNEVFRTYRGESLRKGKKQHNAEFEMIM</sequence>
<dbReference type="InterPro" id="IPR022684">
    <property type="entry name" value="Calpain_cysteine_protease"/>
</dbReference>
<evidence type="ECO:0000259" key="4">
    <source>
        <dbReference type="PROSITE" id="PS50203"/>
    </source>
</evidence>
<dbReference type="VEuPathDB" id="TriTrypDB:Lsey_0434_0050"/>
<evidence type="ECO:0000256" key="3">
    <source>
        <dbReference type="PROSITE-ProRule" id="PRU00239"/>
    </source>
</evidence>
<dbReference type="Pfam" id="PF09149">
    <property type="entry name" value="DUF1935"/>
    <property type="match status" value="1"/>
</dbReference>
<keyword evidence="3" id="KW-0788">Thiol protease</keyword>
<feature type="active site" evidence="2 3">
    <location>
        <position position="234"/>
    </location>
</feature>
<dbReference type="PRINTS" id="PR00704">
    <property type="entry name" value="CALPAIN"/>
</dbReference>
<dbReference type="PROSITE" id="PS50203">
    <property type="entry name" value="CALPAIN_CAT"/>
    <property type="match status" value="1"/>
</dbReference>
<dbReference type="SUPFAM" id="SSF101601">
    <property type="entry name" value="Smp-1-like"/>
    <property type="match status" value="1"/>
</dbReference>
<feature type="domain" description="Calpain catalytic" evidence="4">
    <location>
        <begin position="166"/>
        <end position="496"/>
    </location>
</feature>
<dbReference type="OMA" id="DCYYLCA"/>
<dbReference type="GO" id="GO:0006508">
    <property type="term" value="P:proteolysis"/>
    <property type="evidence" value="ECO:0007669"/>
    <property type="project" value="UniProtKB-KW"/>
</dbReference>
<dbReference type="Gene3D" id="2.60.40.1180">
    <property type="entry name" value="Golgi alpha-mannosidase II"/>
    <property type="match status" value="1"/>
</dbReference>
<evidence type="ECO:0000256" key="1">
    <source>
        <dbReference type="ARBA" id="ARBA00007623"/>
    </source>
</evidence>
<keyword evidence="6" id="KW-1185">Reference proteome</keyword>
<dbReference type="InterPro" id="IPR038765">
    <property type="entry name" value="Papain-like_cys_pep_sf"/>
</dbReference>
<evidence type="ECO:0000313" key="5">
    <source>
        <dbReference type="EMBL" id="KPI83124.1"/>
    </source>
</evidence>
<dbReference type="Proteomes" id="UP000038009">
    <property type="component" value="Unassembled WGS sequence"/>
</dbReference>
<keyword evidence="3 5" id="KW-0645">Protease</keyword>
<feature type="active site" evidence="2 3">
    <location>
        <position position="415"/>
    </location>
</feature>
<evidence type="ECO:0000313" key="6">
    <source>
        <dbReference type="Proteomes" id="UP000038009"/>
    </source>
</evidence>
<evidence type="ECO:0000256" key="2">
    <source>
        <dbReference type="PIRSR" id="PIRSR622684-1"/>
    </source>
</evidence>
<dbReference type="EMBL" id="LJSK01000434">
    <property type="protein sequence ID" value="KPI83124.1"/>
    <property type="molecule type" value="Genomic_DNA"/>
</dbReference>
<name>A0A0N1IGQ2_LEPSE</name>
<dbReference type="Pfam" id="PF00648">
    <property type="entry name" value="Peptidase_C2"/>
    <property type="match status" value="1"/>
</dbReference>
<protein>
    <submittedName>
        <fullName evidence="5">Calpain family cysteine protease-like protein</fullName>
    </submittedName>
</protein>
<dbReference type="PANTHER" id="PTHR10183:SF423">
    <property type="entry name" value="LEUCINE-RICH REPEAT PROTEIN (LRRP)"/>
    <property type="match status" value="1"/>
</dbReference>
<reference evidence="5 6" key="1">
    <citation type="journal article" date="2015" name="PLoS Pathog.">
        <title>Leptomonas seymouri: Adaptations to the Dixenous Life Cycle Analyzed by Genome Sequencing, Transcriptome Profiling and Co-infection with Leishmania donovani.</title>
        <authorList>
            <person name="Kraeva N."/>
            <person name="Butenko A."/>
            <person name="Hlavacova J."/>
            <person name="Kostygov A."/>
            <person name="Myskova J."/>
            <person name="Grybchuk D."/>
            <person name="Lestinova T."/>
            <person name="Votypka J."/>
            <person name="Volf P."/>
            <person name="Opperdoes F."/>
            <person name="Flegontov P."/>
            <person name="Lukes J."/>
            <person name="Yurchenko V."/>
        </authorList>
    </citation>
    <scope>NUCLEOTIDE SEQUENCE [LARGE SCALE GENOMIC DNA]</scope>
    <source>
        <strain evidence="5 6">ATCC 30220</strain>
    </source>
</reference>
<comment type="caution">
    <text evidence="5">The sequence shown here is derived from an EMBL/GenBank/DDBJ whole genome shotgun (WGS) entry which is preliminary data.</text>
</comment>
<organism evidence="5 6">
    <name type="scientific">Leptomonas seymouri</name>
    <dbReference type="NCBI Taxonomy" id="5684"/>
    <lineage>
        <taxon>Eukaryota</taxon>
        <taxon>Discoba</taxon>
        <taxon>Euglenozoa</taxon>
        <taxon>Kinetoplastea</taxon>
        <taxon>Metakinetoplastina</taxon>
        <taxon>Trypanosomatida</taxon>
        <taxon>Trypanosomatidae</taxon>
        <taxon>Leishmaniinae</taxon>
        <taxon>Leptomonas</taxon>
    </lineage>
</organism>
<dbReference type="AlphaFoldDB" id="A0A0N1IGQ2"/>
<dbReference type="Gene3D" id="3.90.70.10">
    <property type="entry name" value="Cysteine proteinases"/>
    <property type="match status" value="1"/>
</dbReference>
<keyword evidence="3" id="KW-0378">Hydrolase</keyword>
<dbReference type="InterPro" id="IPR036310">
    <property type="entry name" value="Smp-1-like_sf"/>
</dbReference>
<dbReference type="InterPro" id="IPR013780">
    <property type="entry name" value="Glyco_hydro_b"/>
</dbReference>
<dbReference type="InterPro" id="IPR001300">
    <property type="entry name" value="Peptidase_C2_calpain_cat"/>
</dbReference>
<dbReference type="PANTHER" id="PTHR10183">
    <property type="entry name" value="CALPAIN"/>
    <property type="match status" value="1"/>
</dbReference>
<dbReference type="InterPro" id="IPR000169">
    <property type="entry name" value="Pept_cys_AS"/>
</dbReference>
<gene>
    <name evidence="5" type="ORF">ABL78_7856</name>
</gene>
<feature type="active site" evidence="2 3">
    <location>
        <position position="437"/>
    </location>
</feature>
<dbReference type="GO" id="GO:0004198">
    <property type="term" value="F:calcium-dependent cysteine-type endopeptidase activity"/>
    <property type="evidence" value="ECO:0007669"/>
    <property type="project" value="InterPro"/>
</dbReference>
<comment type="similarity">
    <text evidence="1">Belongs to the peptidase C2 family.</text>
</comment>
<dbReference type="OrthoDB" id="424753at2759"/>
<dbReference type="PROSITE" id="PS00139">
    <property type="entry name" value="THIOL_PROTEASE_CYS"/>
    <property type="match status" value="1"/>
</dbReference>
<dbReference type="CDD" id="cd00044">
    <property type="entry name" value="CysPc"/>
    <property type="match status" value="1"/>
</dbReference>
<proteinExistence type="inferred from homology"/>
<dbReference type="InterPro" id="IPR015232">
    <property type="entry name" value="DUF1935"/>
</dbReference>
<accession>A0A0N1IGQ2</accession>
<dbReference type="SMART" id="SM00230">
    <property type="entry name" value="CysPc"/>
    <property type="match status" value="1"/>
</dbReference>